<dbReference type="InterPro" id="IPR029044">
    <property type="entry name" value="Nucleotide-diphossugar_trans"/>
</dbReference>
<reference evidence="11" key="2">
    <citation type="journal article" date="2024" name="Plant">
        <title>Genomic evolution and insights into agronomic trait innovations of Sesamum species.</title>
        <authorList>
            <person name="Miao H."/>
            <person name="Wang L."/>
            <person name="Qu L."/>
            <person name="Liu H."/>
            <person name="Sun Y."/>
            <person name="Le M."/>
            <person name="Wang Q."/>
            <person name="Wei S."/>
            <person name="Zheng Y."/>
            <person name="Lin W."/>
            <person name="Duan Y."/>
            <person name="Cao H."/>
            <person name="Xiong S."/>
            <person name="Wang X."/>
            <person name="Wei L."/>
            <person name="Li C."/>
            <person name="Ma Q."/>
            <person name="Ju M."/>
            <person name="Zhao R."/>
            <person name="Li G."/>
            <person name="Mu C."/>
            <person name="Tian Q."/>
            <person name="Mei H."/>
            <person name="Zhang T."/>
            <person name="Gao T."/>
            <person name="Zhang H."/>
        </authorList>
    </citation>
    <scope>NUCLEOTIDE SEQUENCE</scope>
    <source>
        <strain evidence="11">KEN1</strain>
    </source>
</reference>
<keyword evidence="3" id="KW-0808">Transferase</keyword>
<dbReference type="GO" id="GO:0000139">
    <property type="term" value="C:Golgi membrane"/>
    <property type="evidence" value="ECO:0007669"/>
    <property type="project" value="UniProtKB-SubCell"/>
</dbReference>
<dbReference type="PANTHER" id="PTHR32044:SF64">
    <property type="entry name" value="OS09G0572500 PROTEIN"/>
    <property type="match status" value="1"/>
</dbReference>
<keyword evidence="4" id="KW-0812">Transmembrane</keyword>
<gene>
    <name evidence="11" type="ORF">Slati_3586200</name>
</gene>
<dbReference type="PANTHER" id="PTHR32044">
    <property type="entry name" value="GLUCOMANNAN 4-BETA-MANNOSYLTRANSFERASE 9"/>
    <property type="match status" value="1"/>
</dbReference>
<comment type="caution">
    <text evidence="11">The sequence shown here is derived from an EMBL/GenBank/DDBJ whole genome shotgun (WGS) entry which is preliminary data.</text>
</comment>
<evidence type="ECO:0000256" key="5">
    <source>
        <dbReference type="ARBA" id="ARBA00022989"/>
    </source>
</evidence>
<dbReference type="GO" id="GO:0071555">
    <property type="term" value="P:cell wall organization"/>
    <property type="evidence" value="ECO:0007669"/>
    <property type="project" value="UniProtKB-KW"/>
</dbReference>
<dbReference type="GO" id="GO:0051753">
    <property type="term" value="F:mannan synthase activity"/>
    <property type="evidence" value="ECO:0007669"/>
    <property type="project" value="TreeGrafter"/>
</dbReference>
<feature type="domain" description="Glycosyltransferase 2-like" evidence="10">
    <location>
        <begin position="121"/>
        <end position="189"/>
    </location>
</feature>
<feature type="domain" description="Glycosyltransferase 2-like" evidence="9">
    <location>
        <begin position="43"/>
        <end position="118"/>
    </location>
</feature>
<keyword evidence="6" id="KW-0333">Golgi apparatus</keyword>
<evidence type="ECO:0000256" key="2">
    <source>
        <dbReference type="ARBA" id="ARBA00022676"/>
    </source>
</evidence>
<protein>
    <submittedName>
        <fullName evidence="11">Glucomannan 4-beta-mannosyltransferase 1</fullName>
    </submittedName>
</protein>
<dbReference type="InterPro" id="IPR001173">
    <property type="entry name" value="Glyco_trans_2-like"/>
</dbReference>
<proteinExistence type="predicted"/>
<dbReference type="SUPFAM" id="SSF53448">
    <property type="entry name" value="Nucleotide-diphospho-sugar transferases"/>
    <property type="match status" value="1"/>
</dbReference>
<accession>A0AAW2U077</accession>
<evidence type="ECO:0000256" key="4">
    <source>
        <dbReference type="ARBA" id="ARBA00022692"/>
    </source>
</evidence>
<evidence type="ECO:0000313" key="11">
    <source>
        <dbReference type="EMBL" id="KAL0409965.1"/>
    </source>
</evidence>
<name>A0AAW2U077_9LAMI</name>
<keyword evidence="5" id="KW-1133">Transmembrane helix</keyword>
<sequence>MFILSQVYKLSIGAVSALSWPSDRLIVQNDYRKHMQTMVELECRKWIEKGVNVKYETRNNRNGYKAGALREGLKKHYVEDCEFVIIFDADFQPEEDFLWRTIPYLLENPELGLVQARDCWCLADEAINDAGGWKDRTTVEDMDLAVRASLKGWKFLFVGDLAVKNELPSTFKAYRYQQHRWSCGPANLFRKMFKEIIICEVEIYSYSCVNCQQLTSAMTVNLNFPCNSHISSLA</sequence>
<comment type="subcellular location">
    <subcellularLocation>
        <location evidence="1">Golgi apparatus membrane</location>
        <topology evidence="1">Multi-pass membrane protein</topology>
    </subcellularLocation>
</comment>
<organism evidence="11">
    <name type="scientific">Sesamum latifolium</name>
    <dbReference type="NCBI Taxonomy" id="2727402"/>
    <lineage>
        <taxon>Eukaryota</taxon>
        <taxon>Viridiplantae</taxon>
        <taxon>Streptophyta</taxon>
        <taxon>Embryophyta</taxon>
        <taxon>Tracheophyta</taxon>
        <taxon>Spermatophyta</taxon>
        <taxon>Magnoliopsida</taxon>
        <taxon>eudicotyledons</taxon>
        <taxon>Gunneridae</taxon>
        <taxon>Pentapetalae</taxon>
        <taxon>asterids</taxon>
        <taxon>lamiids</taxon>
        <taxon>Lamiales</taxon>
        <taxon>Pedaliaceae</taxon>
        <taxon>Sesamum</taxon>
    </lineage>
</organism>
<evidence type="ECO:0000256" key="7">
    <source>
        <dbReference type="ARBA" id="ARBA00023136"/>
    </source>
</evidence>
<reference evidence="11" key="1">
    <citation type="submission" date="2020-06" db="EMBL/GenBank/DDBJ databases">
        <authorList>
            <person name="Li T."/>
            <person name="Hu X."/>
            <person name="Zhang T."/>
            <person name="Song X."/>
            <person name="Zhang H."/>
            <person name="Dai N."/>
            <person name="Sheng W."/>
            <person name="Hou X."/>
            <person name="Wei L."/>
        </authorList>
    </citation>
    <scope>NUCLEOTIDE SEQUENCE</scope>
    <source>
        <strain evidence="11">KEN1</strain>
        <tissue evidence="11">Leaf</tissue>
    </source>
</reference>
<dbReference type="Gene3D" id="3.90.550.10">
    <property type="entry name" value="Spore Coat Polysaccharide Biosynthesis Protein SpsA, Chain A"/>
    <property type="match status" value="2"/>
</dbReference>
<keyword evidence="8" id="KW-0961">Cell wall biogenesis/degradation</keyword>
<dbReference type="EMBL" id="JACGWN010000013">
    <property type="protein sequence ID" value="KAL0409965.1"/>
    <property type="molecule type" value="Genomic_DNA"/>
</dbReference>
<keyword evidence="2" id="KW-0328">Glycosyltransferase</keyword>
<dbReference type="Pfam" id="PF13632">
    <property type="entry name" value="Glyco_trans_2_3"/>
    <property type="match status" value="1"/>
</dbReference>
<evidence type="ECO:0000259" key="10">
    <source>
        <dbReference type="Pfam" id="PF13632"/>
    </source>
</evidence>
<dbReference type="Pfam" id="PF00535">
    <property type="entry name" value="Glycos_transf_2"/>
    <property type="match status" value="1"/>
</dbReference>
<dbReference type="AlphaFoldDB" id="A0AAW2U077"/>
<evidence type="ECO:0000256" key="1">
    <source>
        <dbReference type="ARBA" id="ARBA00004653"/>
    </source>
</evidence>
<evidence type="ECO:0000256" key="6">
    <source>
        <dbReference type="ARBA" id="ARBA00023034"/>
    </source>
</evidence>
<evidence type="ECO:0000256" key="3">
    <source>
        <dbReference type="ARBA" id="ARBA00022679"/>
    </source>
</evidence>
<evidence type="ECO:0000259" key="9">
    <source>
        <dbReference type="Pfam" id="PF00535"/>
    </source>
</evidence>
<keyword evidence="7" id="KW-0472">Membrane</keyword>
<evidence type="ECO:0000256" key="8">
    <source>
        <dbReference type="ARBA" id="ARBA00023316"/>
    </source>
</evidence>